<sequence length="246" mass="28310">MIRIRKPAEPPEVLRTKGARALHAMRAAYSRAPRSYENGKKSFEFDSSIYGHETVKAALRKAQHLKCAFCESSFAHISYGDVEHFRPKAGWRQKEKEPLGRPGYYWLAYEWTNLFLSCTLCNQHFKRNLFPLKTPRRRARSHKDNVSAEDPLLLDPAADDPETFISFRQEVPYAVGGNKRGETTIRTLGLRREELAEQRRKHLSHVKALRSLVRLGAPEAAEAQILLQRMQQDSGEYAAMTRAFLR</sequence>
<dbReference type="Gene3D" id="1.10.30.50">
    <property type="match status" value="1"/>
</dbReference>
<evidence type="ECO:0008006" key="3">
    <source>
        <dbReference type="Google" id="ProtNLM"/>
    </source>
</evidence>
<organism evidence="1 2">
    <name type="scientific">Cystobacter fuscus</name>
    <dbReference type="NCBI Taxonomy" id="43"/>
    <lineage>
        <taxon>Bacteria</taxon>
        <taxon>Pseudomonadati</taxon>
        <taxon>Myxococcota</taxon>
        <taxon>Myxococcia</taxon>
        <taxon>Myxococcales</taxon>
        <taxon>Cystobacterineae</taxon>
        <taxon>Archangiaceae</taxon>
        <taxon>Cystobacter</taxon>
    </lineage>
</organism>
<proteinExistence type="predicted"/>
<name>A0A250IV17_9BACT</name>
<accession>A0A250IV17</accession>
<dbReference type="RefSeq" id="WP_157758188.1">
    <property type="nucleotide sequence ID" value="NZ_CP022098.1"/>
</dbReference>
<evidence type="ECO:0000313" key="1">
    <source>
        <dbReference type="EMBL" id="ATB35001.1"/>
    </source>
</evidence>
<gene>
    <name evidence="1" type="ORF">CYFUS_000413</name>
</gene>
<dbReference type="AlphaFoldDB" id="A0A250IV17"/>
<dbReference type="KEGG" id="cfus:CYFUS_000413"/>
<reference evidence="1 2" key="1">
    <citation type="submission" date="2017-06" db="EMBL/GenBank/DDBJ databases">
        <title>Sequencing and comparative analysis of myxobacterial genomes.</title>
        <authorList>
            <person name="Rupp O."/>
            <person name="Goesmann A."/>
            <person name="Sogaard-Andersen L."/>
        </authorList>
    </citation>
    <scope>NUCLEOTIDE SEQUENCE [LARGE SCALE GENOMIC DNA]</scope>
    <source>
        <strain evidence="1 2">DSM 52655</strain>
    </source>
</reference>
<dbReference type="Proteomes" id="UP000217257">
    <property type="component" value="Chromosome"/>
</dbReference>
<dbReference type="EMBL" id="CP022098">
    <property type="protein sequence ID" value="ATB35001.1"/>
    <property type="molecule type" value="Genomic_DNA"/>
</dbReference>
<evidence type="ECO:0000313" key="2">
    <source>
        <dbReference type="Proteomes" id="UP000217257"/>
    </source>
</evidence>
<protein>
    <recommendedName>
        <fullName evidence="3">TIGR02646 family protein</fullName>
    </recommendedName>
</protein>